<keyword evidence="1" id="KW-0812">Transmembrane</keyword>
<evidence type="ECO:0000313" key="2">
    <source>
        <dbReference type="EMBL" id="NVO89319.1"/>
    </source>
</evidence>
<dbReference type="EMBL" id="JABXWP010000024">
    <property type="protein sequence ID" value="NVO89319.1"/>
    <property type="molecule type" value="Genomic_DNA"/>
</dbReference>
<keyword evidence="1" id="KW-1133">Transmembrane helix</keyword>
<accession>A0A7Y7UJN6</accession>
<reference evidence="2 3" key="1">
    <citation type="submission" date="2020-06" db="EMBL/GenBank/DDBJ databases">
        <title>Lactobacillus rhamnosus QC,genome.</title>
        <authorList>
            <person name="Yi H."/>
            <person name="Jin M."/>
        </authorList>
    </citation>
    <scope>NUCLEOTIDE SEQUENCE [LARGE SCALE GENOMIC DNA]</scope>
    <source>
        <strain evidence="2 3">QC</strain>
    </source>
</reference>
<dbReference type="Proteomes" id="UP000542889">
    <property type="component" value="Unassembled WGS sequence"/>
</dbReference>
<organism evidence="2 3">
    <name type="scientific">Lacticaseibacillus rhamnosus</name>
    <name type="common">Lactobacillus rhamnosus</name>
    <dbReference type="NCBI Taxonomy" id="47715"/>
    <lineage>
        <taxon>Bacteria</taxon>
        <taxon>Bacillati</taxon>
        <taxon>Bacillota</taxon>
        <taxon>Bacilli</taxon>
        <taxon>Lactobacillales</taxon>
        <taxon>Lactobacillaceae</taxon>
        <taxon>Lacticaseibacillus</taxon>
    </lineage>
</organism>
<comment type="caution">
    <text evidence="2">The sequence shown here is derived from an EMBL/GenBank/DDBJ whole genome shotgun (WGS) entry which is preliminary data.</text>
</comment>
<feature type="transmembrane region" description="Helical" evidence="1">
    <location>
        <begin position="40"/>
        <end position="65"/>
    </location>
</feature>
<gene>
    <name evidence="2" type="ORF">HWN39_12635</name>
</gene>
<feature type="transmembrane region" description="Helical" evidence="1">
    <location>
        <begin position="6"/>
        <end position="28"/>
    </location>
</feature>
<proteinExistence type="predicted"/>
<feature type="transmembrane region" description="Helical" evidence="1">
    <location>
        <begin position="71"/>
        <end position="90"/>
    </location>
</feature>
<dbReference type="RefSeq" id="WP_176818574.1">
    <property type="nucleotide sequence ID" value="NZ_JABXWP010000024.1"/>
</dbReference>
<sequence>MRATFLTQGIQLLLVIANFGLLLWPLVTRGSKRKLAFKRLTVGANAVLVFSLQLFNLFLILTIQWSPLGNLLKIAVVILAFVYLFEWLYAHKRYAH</sequence>
<protein>
    <submittedName>
        <fullName evidence="2">Uncharacterized protein</fullName>
    </submittedName>
</protein>
<dbReference type="AlphaFoldDB" id="A0A7Y7UJN6"/>
<evidence type="ECO:0000313" key="3">
    <source>
        <dbReference type="Proteomes" id="UP000542889"/>
    </source>
</evidence>
<evidence type="ECO:0000256" key="1">
    <source>
        <dbReference type="SAM" id="Phobius"/>
    </source>
</evidence>
<name>A0A7Y7UJN6_LACRH</name>
<keyword evidence="1" id="KW-0472">Membrane</keyword>